<evidence type="ECO:0000259" key="1">
    <source>
        <dbReference type="SMART" id="SM00481"/>
    </source>
</evidence>
<evidence type="ECO:0000313" key="3">
    <source>
        <dbReference type="Proteomes" id="UP000188603"/>
    </source>
</evidence>
<dbReference type="Pfam" id="PF02811">
    <property type="entry name" value="PHP"/>
    <property type="match status" value="1"/>
</dbReference>
<dbReference type="InterPro" id="IPR016195">
    <property type="entry name" value="Pol/histidinol_Pase-like"/>
</dbReference>
<dbReference type="InterPro" id="IPR004013">
    <property type="entry name" value="PHP_dom"/>
</dbReference>
<dbReference type="InterPro" id="IPR003141">
    <property type="entry name" value="Pol/His_phosphatase_N"/>
</dbReference>
<dbReference type="Proteomes" id="UP000188603">
    <property type="component" value="Chromosome"/>
</dbReference>
<accession>A0A1U9KAS1</accession>
<dbReference type="SMART" id="SM00481">
    <property type="entry name" value="POLIIIAc"/>
    <property type="match status" value="1"/>
</dbReference>
<gene>
    <name evidence="2" type="ORF">B0W44_16860</name>
</gene>
<dbReference type="EMBL" id="CP019699">
    <property type="protein sequence ID" value="AQS57169.1"/>
    <property type="molecule type" value="Genomic_DNA"/>
</dbReference>
<name>A0A1U9KAS1_9BACL</name>
<dbReference type="Gene3D" id="1.10.150.650">
    <property type="match status" value="1"/>
</dbReference>
<dbReference type="RefSeq" id="WP_077721034.1">
    <property type="nucleotide sequence ID" value="NZ_CP019699.1"/>
</dbReference>
<dbReference type="SUPFAM" id="SSF89550">
    <property type="entry name" value="PHP domain-like"/>
    <property type="match status" value="1"/>
</dbReference>
<dbReference type="PANTHER" id="PTHR42924">
    <property type="entry name" value="EXONUCLEASE"/>
    <property type="match status" value="1"/>
</dbReference>
<dbReference type="STRING" id="1471761.B0W44_16860"/>
<dbReference type="PANTHER" id="PTHR42924:SF3">
    <property type="entry name" value="POLYMERASE_HISTIDINOL PHOSPHATASE N-TERMINAL DOMAIN-CONTAINING PROTEIN"/>
    <property type="match status" value="1"/>
</dbReference>
<dbReference type="InterPro" id="IPR052018">
    <property type="entry name" value="PHP_domain"/>
</dbReference>
<reference evidence="2 3" key="1">
    <citation type="journal article" date="2015" name="Int. J. Syst. Evol. Microbiol.">
        <title>Novibacillus thermophilus gen. nov., sp. nov., a Gram-staining-negative and moderately thermophilic member of the family Thermoactinomycetaceae.</title>
        <authorList>
            <person name="Yang G."/>
            <person name="Chen J."/>
            <person name="Zhou S."/>
        </authorList>
    </citation>
    <scope>NUCLEOTIDE SEQUENCE [LARGE SCALE GENOMIC DNA]</scope>
    <source>
        <strain evidence="2 3">SG-1</strain>
    </source>
</reference>
<sequence>MSIETAVQGGSFDLHVHTTASDGDYTPEELVKKAKEVGLKHIAITDHDTLAGVEEAQRAGRALGVHVIAGVELSTKYRGKSVDVLGYDLRDPSELHQTLSRMREGREDRAYRIIQKFTDLGMPMTIEDVKEFSQGGVIGRPHIAKAIVKKGYVSDYQTVFDEYLADGKPCALDKVVLSPQEGIELIHAAGGQAVLAHPVHLHDDNLVRELLKTCEFDGLEVWHREQDEDANRRYRQMAEEFGLFMTGGSDFHNDSHQLGCFGYTGGIFE</sequence>
<proteinExistence type="predicted"/>
<dbReference type="AlphaFoldDB" id="A0A1U9KAS1"/>
<keyword evidence="3" id="KW-1185">Reference proteome</keyword>
<protein>
    <submittedName>
        <fullName evidence="2">Phosphatase</fullName>
    </submittedName>
</protein>
<dbReference type="GO" id="GO:0004534">
    <property type="term" value="F:5'-3' RNA exonuclease activity"/>
    <property type="evidence" value="ECO:0007669"/>
    <property type="project" value="TreeGrafter"/>
</dbReference>
<dbReference type="CDD" id="cd07438">
    <property type="entry name" value="PHP_HisPPase_AMP"/>
    <property type="match status" value="1"/>
</dbReference>
<dbReference type="GO" id="GO:0035312">
    <property type="term" value="F:5'-3' DNA exonuclease activity"/>
    <property type="evidence" value="ECO:0007669"/>
    <property type="project" value="TreeGrafter"/>
</dbReference>
<dbReference type="Gene3D" id="3.20.20.140">
    <property type="entry name" value="Metal-dependent hydrolases"/>
    <property type="match status" value="1"/>
</dbReference>
<evidence type="ECO:0000313" key="2">
    <source>
        <dbReference type="EMBL" id="AQS57169.1"/>
    </source>
</evidence>
<organism evidence="2 3">
    <name type="scientific">Novibacillus thermophilus</name>
    <dbReference type="NCBI Taxonomy" id="1471761"/>
    <lineage>
        <taxon>Bacteria</taxon>
        <taxon>Bacillati</taxon>
        <taxon>Bacillota</taxon>
        <taxon>Bacilli</taxon>
        <taxon>Bacillales</taxon>
        <taxon>Thermoactinomycetaceae</taxon>
        <taxon>Novibacillus</taxon>
    </lineage>
</organism>
<feature type="domain" description="Polymerase/histidinol phosphatase N-terminal" evidence="1">
    <location>
        <begin position="12"/>
        <end position="77"/>
    </location>
</feature>
<dbReference type="OrthoDB" id="9804333at2"/>
<dbReference type="KEGG" id="ntr:B0W44_16860"/>